<evidence type="ECO:0000313" key="2">
    <source>
        <dbReference type="Proteomes" id="UP000269945"/>
    </source>
</evidence>
<protein>
    <submittedName>
        <fullName evidence="1">Uncharacterized protein</fullName>
    </submittedName>
</protein>
<proteinExistence type="predicted"/>
<keyword evidence="2" id="KW-1185">Reference proteome</keyword>
<dbReference type="AlphaFoldDB" id="A0A9X9PUL6"/>
<sequence length="109" mass="12707">MLIRKLKACVGTITRWALQIKLFGETFMSPKMWNTQVSIMLCNDTEISNKEKKEYSENDEREYLPGKMVDKRRRKSRPRQGHIQSCGAMAKQSVIWTTGANLISRVKER</sequence>
<comment type="caution">
    <text evidence="1">The sequence shown here is derived from an EMBL/GenBank/DDBJ whole genome shotgun (WGS) entry which is preliminary data.</text>
</comment>
<name>A0A9X9PUL6_GULGU</name>
<dbReference type="Proteomes" id="UP000269945">
    <property type="component" value="Unassembled WGS sequence"/>
</dbReference>
<accession>A0A9X9PUL6</accession>
<reference evidence="1 2" key="1">
    <citation type="submission" date="2018-10" db="EMBL/GenBank/DDBJ databases">
        <authorList>
            <person name="Ekblom R."/>
            <person name="Jareborg N."/>
        </authorList>
    </citation>
    <scope>NUCLEOTIDE SEQUENCE [LARGE SCALE GENOMIC DNA]</scope>
    <source>
        <tissue evidence="1">Muscle</tissue>
    </source>
</reference>
<dbReference type="EMBL" id="CYRY02002427">
    <property type="protein sequence ID" value="VCW67105.1"/>
    <property type="molecule type" value="Genomic_DNA"/>
</dbReference>
<gene>
    <name evidence="1" type="ORF">BN2614_LOCUS1</name>
</gene>
<evidence type="ECO:0000313" key="1">
    <source>
        <dbReference type="EMBL" id="VCW67105.1"/>
    </source>
</evidence>
<organism evidence="1 2">
    <name type="scientific">Gulo gulo</name>
    <name type="common">Wolverine</name>
    <name type="synonym">Gluton</name>
    <dbReference type="NCBI Taxonomy" id="48420"/>
    <lineage>
        <taxon>Eukaryota</taxon>
        <taxon>Metazoa</taxon>
        <taxon>Chordata</taxon>
        <taxon>Craniata</taxon>
        <taxon>Vertebrata</taxon>
        <taxon>Euteleostomi</taxon>
        <taxon>Mammalia</taxon>
        <taxon>Eutheria</taxon>
        <taxon>Laurasiatheria</taxon>
        <taxon>Carnivora</taxon>
        <taxon>Caniformia</taxon>
        <taxon>Musteloidea</taxon>
        <taxon>Mustelidae</taxon>
        <taxon>Guloninae</taxon>
        <taxon>Gulo</taxon>
    </lineage>
</organism>